<name>A0AAW8R2F6_9ALTE</name>
<protein>
    <submittedName>
        <fullName evidence="4">SDR family oxidoreductase</fullName>
    </submittedName>
</protein>
<dbReference type="InterPro" id="IPR036291">
    <property type="entry name" value="NAD(P)-bd_dom_sf"/>
</dbReference>
<dbReference type="InterPro" id="IPR020904">
    <property type="entry name" value="Sc_DH/Rdtase_CS"/>
</dbReference>
<dbReference type="PROSITE" id="PS00061">
    <property type="entry name" value="ADH_SHORT"/>
    <property type="match status" value="1"/>
</dbReference>
<gene>
    <name evidence="4" type="ORF">RM544_11645</name>
</gene>
<dbReference type="AlphaFoldDB" id="A0AAW8R2F6"/>
<evidence type="ECO:0000256" key="3">
    <source>
        <dbReference type="RuleBase" id="RU000363"/>
    </source>
</evidence>
<dbReference type="Gene3D" id="3.40.50.720">
    <property type="entry name" value="NAD(P)-binding Rossmann-like Domain"/>
    <property type="match status" value="1"/>
</dbReference>
<evidence type="ECO:0000313" key="5">
    <source>
        <dbReference type="Proteomes" id="UP001249020"/>
    </source>
</evidence>
<dbReference type="CDD" id="cd05233">
    <property type="entry name" value="SDR_c"/>
    <property type="match status" value="1"/>
</dbReference>
<dbReference type="InterPro" id="IPR002347">
    <property type="entry name" value="SDR_fam"/>
</dbReference>
<dbReference type="SUPFAM" id="SSF51735">
    <property type="entry name" value="NAD(P)-binding Rossmann-fold domains"/>
    <property type="match status" value="1"/>
</dbReference>
<reference evidence="4 5" key="1">
    <citation type="submission" date="2023-09" db="EMBL/GenBank/DDBJ databases">
        <authorList>
            <person name="Rey-Velasco X."/>
        </authorList>
    </citation>
    <scope>NUCLEOTIDE SEQUENCE [LARGE SCALE GENOMIC DNA]</scope>
    <source>
        <strain evidence="4 5">W409</strain>
    </source>
</reference>
<dbReference type="PANTHER" id="PTHR44196">
    <property type="entry name" value="DEHYDROGENASE/REDUCTASE SDR FAMILY MEMBER 7B"/>
    <property type="match status" value="1"/>
</dbReference>
<comment type="similarity">
    <text evidence="1 3">Belongs to the short-chain dehydrogenases/reductases (SDR) family.</text>
</comment>
<dbReference type="PRINTS" id="PR00080">
    <property type="entry name" value="SDRFAMILY"/>
</dbReference>
<proteinExistence type="inferred from homology"/>
<dbReference type="Proteomes" id="UP001249020">
    <property type="component" value="Unassembled WGS sequence"/>
</dbReference>
<evidence type="ECO:0000256" key="2">
    <source>
        <dbReference type="ARBA" id="ARBA00023002"/>
    </source>
</evidence>
<comment type="caution">
    <text evidence="4">The sequence shown here is derived from an EMBL/GenBank/DDBJ whole genome shotgun (WGS) entry which is preliminary data.</text>
</comment>
<dbReference type="GO" id="GO:0016020">
    <property type="term" value="C:membrane"/>
    <property type="evidence" value="ECO:0007669"/>
    <property type="project" value="TreeGrafter"/>
</dbReference>
<evidence type="ECO:0000313" key="4">
    <source>
        <dbReference type="EMBL" id="MDT0583194.1"/>
    </source>
</evidence>
<dbReference type="PANTHER" id="PTHR44196:SF1">
    <property type="entry name" value="DEHYDROGENASE_REDUCTASE SDR FAMILY MEMBER 7B"/>
    <property type="match status" value="1"/>
</dbReference>
<accession>A0AAW8R2F6</accession>
<dbReference type="RefSeq" id="WP_311361962.1">
    <property type="nucleotide sequence ID" value="NZ_JAVRIE010000004.1"/>
</dbReference>
<keyword evidence="2" id="KW-0560">Oxidoreductase</keyword>
<dbReference type="Pfam" id="PF00106">
    <property type="entry name" value="adh_short"/>
    <property type="match status" value="1"/>
</dbReference>
<sequence length="301" mass="33055">MQEYQRFYQGKTVVISGAASGIGSALAHLFAEFGCKIAICDIDGSALAQVVESIQATLQKNRSHADVSSPIVSQVVDVASKEAWSAFLAKCIDTHEHIDLVINNAGIEGSSQPIWASSDDTLERVMDVNFYGMVFGSKTSLPYLVQRPWAALVNVSSIFGLVAPPNTADYSASKFAIRGYTESLRAELELVHPQVQVHLVHPGGINTNITRLEHSQKFKQRFLTTEPRALALQIAKGVMRNKARIVFGNQAKRTAFASRLLPLSWLSKILSKEIDGLGLEGDYIREHEGFELPNKNDKTDN</sequence>
<evidence type="ECO:0000256" key="1">
    <source>
        <dbReference type="ARBA" id="ARBA00006484"/>
    </source>
</evidence>
<keyword evidence="5" id="KW-1185">Reference proteome</keyword>
<dbReference type="GO" id="GO:0016491">
    <property type="term" value="F:oxidoreductase activity"/>
    <property type="evidence" value="ECO:0007669"/>
    <property type="project" value="UniProtKB-KW"/>
</dbReference>
<dbReference type="EMBL" id="JAVRIE010000004">
    <property type="protein sequence ID" value="MDT0583194.1"/>
    <property type="molecule type" value="Genomic_DNA"/>
</dbReference>
<organism evidence="4 5">
    <name type="scientific">Brumicola blandensis</name>
    <dbReference type="NCBI Taxonomy" id="3075611"/>
    <lineage>
        <taxon>Bacteria</taxon>
        <taxon>Pseudomonadati</taxon>
        <taxon>Pseudomonadota</taxon>
        <taxon>Gammaproteobacteria</taxon>
        <taxon>Alteromonadales</taxon>
        <taxon>Alteromonadaceae</taxon>
        <taxon>Brumicola</taxon>
    </lineage>
</organism>
<dbReference type="PRINTS" id="PR00081">
    <property type="entry name" value="GDHRDH"/>
</dbReference>